<keyword evidence="2" id="KW-1185">Reference proteome</keyword>
<dbReference type="Proteomes" id="UP001153954">
    <property type="component" value="Unassembled WGS sequence"/>
</dbReference>
<sequence length="264" mass="30321">MKVTEVYENWQQWRFSQDGIVLSMSTVVDYYSYCREIAEVISSHSDLILGGNDKTVQIDETFLTKSKYHRGRITEQMTITVLGLYCKEDKMGLFFDAKQYHGVNRMFSLDTVHLQTNHSKGEFVSKSDAANIINDLENQNKLMKKSIACRSSDKLLHQNMALYFYRRHYLENNYTDKGSQIMQFLLDTKKVYPGVVNGKLQEELLLKEIDQPEPLVEDEASTSGLPPPKKPRLEGIVTEIDDIDLAIEEASSEVDYQSDDAFGF</sequence>
<evidence type="ECO:0008006" key="3">
    <source>
        <dbReference type="Google" id="ProtNLM"/>
    </source>
</evidence>
<gene>
    <name evidence="1" type="ORF">EEDITHA_LOCUS15378</name>
</gene>
<name>A0AAU9UMW5_EUPED</name>
<reference evidence="1" key="1">
    <citation type="submission" date="2022-03" db="EMBL/GenBank/DDBJ databases">
        <authorList>
            <person name="Tunstrom K."/>
        </authorList>
    </citation>
    <scope>NUCLEOTIDE SEQUENCE</scope>
</reference>
<proteinExistence type="predicted"/>
<evidence type="ECO:0000313" key="1">
    <source>
        <dbReference type="EMBL" id="CAH2100527.1"/>
    </source>
</evidence>
<organism evidence="1 2">
    <name type="scientific">Euphydryas editha</name>
    <name type="common">Edith's checkerspot</name>
    <dbReference type="NCBI Taxonomy" id="104508"/>
    <lineage>
        <taxon>Eukaryota</taxon>
        <taxon>Metazoa</taxon>
        <taxon>Ecdysozoa</taxon>
        <taxon>Arthropoda</taxon>
        <taxon>Hexapoda</taxon>
        <taxon>Insecta</taxon>
        <taxon>Pterygota</taxon>
        <taxon>Neoptera</taxon>
        <taxon>Endopterygota</taxon>
        <taxon>Lepidoptera</taxon>
        <taxon>Glossata</taxon>
        <taxon>Ditrysia</taxon>
        <taxon>Papilionoidea</taxon>
        <taxon>Nymphalidae</taxon>
        <taxon>Nymphalinae</taxon>
        <taxon>Euphydryas</taxon>
    </lineage>
</organism>
<protein>
    <recommendedName>
        <fullName evidence="3">Transposase</fullName>
    </recommendedName>
</protein>
<dbReference type="EMBL" id="CAKOGL010000023">
    <property type="protein sequence ID" value="CAH2100527.1"/>
    <property type="molecule type" value="Genomic_DNA"/>
</dbReference>
<accession>A0AAU9UMW5</accession>
<dbReference type="AlphaFoldDB" id="A0AAU9UMW5"/>
<evidence type="ECO:0000313" key="2">
    <source>
        <dbReference type="Proteomes" id="UP001153954"/>
    </source>
</evidence>
<comment type="caution">
    <text evidence="1">The sequence shown here is derived from an EMBL/GenBank/DDBJ whole genome shotgun (WGS) entry which is preliminary data.</text>
</comment>